<keyword evidence="8" id="KW-1185">Reference proteome</keyword>
<feature type="transmembrane region" description="Helical" evidence="6">
    <location>
        <begin position="365"/>
        <end position="383"/>
    </location>
</feature>
<proteinExistence type="predicted"/>
<evidence type="ECO:0000256" key="2">
    <source>
        <dbReference type="ARBA" id="ARBA00022475"/>
    </source>
</evidence>
<sequence length="420" mass="47909">MKQRIIDIYQKLRETNILSNFLNLSSIQLSNILLLMLIFPIITRKIGIEAFGFVTLANTFATLAGVIINYGINQTGVRDVVLHTKDQVKLSAVFYNAIWIRSMIFLIYLIFLFGLQWNGMKYYSLIILATPLVIAEILNPLFLFIGTERLKIYNVSNVVTKVISILSLLIFIKSSRDAGWVNFILGSASVITYIGLLIYAIKEFKLVFSFPTKSELLKLCKDNFYLTANNISVQFQQSIMIFALGHLGNPEWLGAYALCDKVVQTCRMLIISISNAVYPKSVQLYQQGTRIWRLYRKKMKWLISAIFFIGSISIFALADFIIYVISGQRDHTAVVFLRIMSLVPTIAAINFLNVIDQLLKNNTRYIFLIALILLGISLLLAFTLINFGWYILFASFTLILEICGLLMYEYTIKKTSLHHA</sequence>
<evidence type="ECO:0000256" key="1">
    <source>
        <dbReference type="ARBA" id="ARBA00004651"/>
    </source>
</evidence>
<feature type="transmembrane region" description="Helical" evidence="6">
    <location>
        <begin position="93"/>
        <end position="116"/>
    </location>
</feature>
<organism evidence="7 8">
    <name type="scientific">Mucilaginibacter sabulilitoris</name>
    <dbReference type="NCBI Taxonomy" id="1173583"/>
    <lineage>
        <taxon>Bacteria</taxon>
        <taxon>Pseudomonadati</taxon>
        <taxon>Bacteroidota</taxon>
        <taxon>Sphingobacteriia</taxon>
        <taxon>Sphingobacteriales</taxon>
        <taxon>Sphingobacteriaceae</taxon>
        <taxon>Mucilaginibacter</taxon>
    </lineage>
</organism>
<keyword evidence="2" id="KW-1003">Cell membrane</keyword>
<keyword evidence="5 6" id="KW-0472">Membrane</keyword>
<gene>
    <name evidence="7" type="ORF">SNE25_09845</name>
</gene>
<reference evidence="7 8" key="1">
    <citation type="submission" date="2023-11" db="EMBL/GenBank/DDBJ databases">
        <title>Analysis of the Genomes of Mucilaginibacter gossypii cycad 4 and M. sabulilitoris SNA2: microbes with the potential for plant growth promotion.</title>
        <authorList>
            <person name="Hirsch A.M."/>
            <person name="Humm E."/>
            <person name="Rubbi M."/>
            <person name="Del Vecchio G."/>
            <person name="Ha S.M."/>
            <person name="Pellegrini M."/>
            <person name="Gunsalus R.P."/>
        </authorList>
    </citation>
    <scope>NUCLEOTIDE SEQUENCE [LARGE SCALE GENOMIC DNA]</scope>
    <source>
        <strain evidence="7 8">SNA2</strain>
    </source>
</reference>
<feature type="transmembrane region" description="Helical" evidence="6">
    <location>
        <begin position="331"/>
        <end position="353"/>
    </location>
</feature>
<dbReference type="PANTHER" id="PTHR30250:SF11">
    <property type="entry name" value="O-ANTIGEN TRANSPORTER-RELATED"/>
    <property type="match status" value="1"/>
</dbReference>
<evidence type="ECO:0000313" key="8">
    <source>
        <dbReference type="Proteomes" id="UP001324380"/>
    </source>
</evidence>
<feature type="transmembrane region" description="Helical" evidence="6">
    <location>
        <begin position="389"/>
        <end position="408"/>
    </location>
</feature>
<feature type="transmembrane region" description="Helical" evidence="6">
    <location>
        <begin position="178"/>
        <end position="201"/>
    </location>
</feature>
<accession>A0ABZ0TRS1</accession>
<evidence type="ECO:0000256" key="3">
    <source>
        <dbReference type="ARBA" id="ARBA00022692"/>
    </source>
</evidence>
<feature type="transmembrane region" description="Helical" evidence="6">
    <location>
        <begin position="301"/>
        <end position="325"/>
    </location>
</feature>
<evidence type="ECO:0000256" key="6">
    <source>
        <dbReference type="SAM" id="Phobius"/>
    </source>
</evidence>
<evidence type="ECO:0000256" key="5">
    <source>
        <dbReference type="ARBA" id="ARBA00023136"/>
    </source>
</evidence>
<dbReference type="Proteomes" id="UP001324380">
    <property type="component" value="Chromosome"/>
</dbReference>
<feature type="transmembrane region" description="Helical" evidence="6">
    <location>
        <begin position="48"/>
        <end position="72"/>
    </location>
</feature>
<dbReference type="Pfam" id="PF01943">
    <property type="entry name" value="Polysacc_synt"/>
    <property type="match status" value="1"/>
</dbReference>
<dbReference type="InterPro" id="IPR050833">
    <property type="entry name" value="Poly_Biosynth_Transport"/>
</dbReference>
<keyword evidence="3 6" id="KW-0812">Transmembrane</keyword>
<comment type="subcellular location">
    <subcellularLocation>
        <location evidence="1">Cell membrane</location>
        <topology evidence="1">Multi-pass membrane protein</topology>
    </subcellularLocation>
</comment>
<keyword evidence="4 6" id="KW-1133">Transmembrane helix</keyword>
<evidence type="ECO:0000256" key="4">
    <source>
        <dbReference type="ARBA" id="ARBA00022989"/>
    </source>
</evidence>
<feature type="transmembrane region" description="Helical" evidence="6">
    <location>
        <begin position="152"/>
        <end position="172"/>
    </location>
</feature>
<dbReference type="InterPro" id="IPR002797">
    <property type="entry name" value="Polysacc_synth"/>
</dbReference>
<name>A0ABZ0TRS1_9SPHI</name>
<protein>
    <submittedName>
        <fullName evidence="7">Oligosaccharide flippase family protein</fullName>
    </submittedName>
</protein>
<feature type="transmembrane region" description="Helical" evidence="6">
    <location>
        <begin position="21"/>
        <end position="42"/>
    </location>
</feature>
<feature type="transmembrane region" description="Helical" evidence="6">
    <location>
        <begin position="122"/>
        <end position="145"/>
    </location>
</feature>
<evidence type="ECO:0000313" key="7">
    <source>
        <dbReference type="EMBL" id="WPU95819.1"/>
    </source>
</evidence>
<dbReference type="RefSeq" id="WP_321564925.1">
    <property type="nucleotide sequence ID" value="NZ_CP139558.1"/>
</dbReference>
<dbReference type="EMBL" id="CP139558">
    <property type="protein sequence ID" value="WPU95819.1"/>
    <property type="molecule type" value="Genomic_DNA"/>
</dbReference>
<dbReference type="PANTHER" id="PTHR30250">
    <property type="entry name" value="PST FAMILY PREDICTED COLANIC ACID TRANSPORTER"/>
    <property type="match status" value="1"/>
</dbReference>